<evidence type="ECO:0000313" key="1">
    <source>
        <dbReference type="EMBL" id="KAK5819321.1"/>
    </source>
</evidence>
<comment type="caution">
    <text evidence="1">The sequence shown here is derived from an EMBL/GenBank/DDBJ whole genome shotgun (WGS) entry which is preliminary data.</text>
</comment>
<dbReference type="Proteomes" id="UP001358586">
    <property type="component" value="Chromosome 7"/>
</dbReference>
<name>A0ABR0PDE3_GOSAR</name>
<dbReference type="EMBL" id="JARKNE010000007">
    <property type="protein sequence ID" value="KAK5819321.1"/>
    <property type="molecule type" value="Genomic_DNA"/>
</dbReference>
<organism evidence="1 2">
    <name type="scientific">Gossypium arboreum</name>
    <name type="common">Tree cotton</name>
    <name type="synonym">Gossypium nanking</name>
    <dbReference type="NCBI Taxonomy" id="29729"/>
    <lineage>
        <taxon>Eukaryota</taxon>
        <taxon>Viridiplantae</taxon>
        <taxon>Streptophyta</taxon>
        <taxon>Embryophyta</taxon>
        <taxon>Tracheophyta</taxon>
        <taxon>Spermatophyta</taxon>
        <taxon>Magnoliopsida</taxon>
        <taxon>eudicotyledons</taxon>
        <taxon>Gunneridae</taxon>
        <taxon>Pentapetalae</taxon>
        <taxon>rosids</taxon>
        <taxon>malvids</taxon>
        <taxon>Malvales</taxon>
        <taxon>Malvaceae</taxon>
        <taxon>Malvoideae</taxon>
        <taxon>Gossypium</taxon>
    </lineage>
</organism>
<protein>
    <submittedName>
        <fullName evidence="1">Uncharacterized protein</fullName>
    </submittedName>
</protein>
<evidence type="ECO:0000313" key="2">
    <source>
        <dbReference type="Proteomes" id="UP001358586"/>
    </source>
</evidence>
<sequence length="91" mass="10373">MHPTGAFSAKVENERERHLGQGYCDFQPLELRHLMQYRRPMRPFSGIVTSFVGIAVSTFQGGPPISTMPKIARYRLRQRDKLGQKAQPLST</sequence>
<gene>
    <name evidence="1" type="ORF">PVK06_024303</name>
</gene>
<proteinExistence type="predicted"/>
<keyword evidence="2" id="KW-1185">Reference proteome</keyword>
<reference evidence="1 2" key="1">
    <citation type="submission" date="2023-03" db="EMBL/GenBank/DDBJ databases">
        <title>WGS of Gossypium arboreum.</title>
        <authorList>
            <person name="Yu D."/>
        </authorList>
    </citation>
    <scope>NUCLEOTIDE SEQUENCE [LARGE SCALE GENOMIC DNA]</scope>
    <source>
        <tissue evidence="1">Leaf</tissue>
    </source>
</reference>
<accession>A0ABR0PDE3</accession>